<feature type="domain" description="ABC transmembrane type-1" evidence="10">
    <location>
        <begin position="51"/>
        <end position="349"/>
    </location>
</feature>
<dbReference type="InParanoid" id="E1ZHL1"/>
<accession>E1ZHL1</accession>
<evidence type="ECO:0000259" key="9">
    <source>
        <dbReference type="PROSITE" id="PS50893"/>
    </source>
</evidence>
<dbReference type="GO" id="GO:0016887">
    <property type="term" value="F:ATP hydrolysis activity"/>
    <property type="evidence" value="ECO:0007669"/>
    <property type="project" value="InterPro"/>
</dbReference>
<dbReference type="GO" id="GO:0005524">
    <property type="term" value="F:ATP binding"/>
    <property type="evidence" value="ECO:0007669"/>
    <property type="project" value="UniProtKB-KW"/>
</dbReference>
<dbReference type="EMBL" id="GL433847">
    <property type="protein sequence ID" value="EFN54621.1"/>
    <property type="molecule type" value="Genomic_DNA"/>
</dbReference>
<feature type="compositionally biased region" description="Gly residues" evidence="7">
    <location>
        <begin position="374"/>
        <end position="393"/>
    </location>
</feature>
<dbReference type="GO" id="GO:0016020">
    <property type="term" value="C:membrane"/>
    <property type="evidence" value="ECO:0007669"/>
    <property type="project" value="UniProtKB-SubCell"/>
</dbReference>
<feature type="transmembrane region" description="Helical" evidence="8">
    <location>
        <begin position="87"/>
        <end position="111"/>
    </location>
</feature>
<evidence type="ECO:0000256" key="3">
    <source>
        <dbReference type="ARBA" id="ARBA00022741"/>
    </source>
</evidence>
<protein>
    <submittedName>
        <fullName evidence="11">Uncharacterized protein</fullName>
    </submittedName>
</protein>
<keyword evidence="5 8" id="KW-1133">Transmembrane helix</keyword>
<dbReference type="InterPro" id="IPR003593">
    <property type="entry name" value="AAA+_ATPase"/>
</dbReference>
<dbReference type="SUPFAM" id="SSF90123">
    <property type="entry name" value="ABC transporter transmembrane region"/>
    <property type="match status" value="1"/>
</dbReference>
<dbReference type="Pfam" id="PF00005">
    <property type="entry name" value="ABC_tran"/>
    <property type="match status" value="1"/>
</dbReference>
<dbReference type="FunFam" id="3.40.50.300:FF:000218">
    <property type="entry name" value="Multidrug ABC transporter ATP-binding protein"/>
    <property type="match status" value="1"/>
</dbReference>
<dbReference type="InterPro" id="IPR036640">
    <property type="entry name" value="ABC1_TM_sf"/>
</dbReference>
<feature type="region of interest" description="Disordered" evidence="7">
    <location>
        <begin position="664"/>
        <end position="726"/>
    </location>
</feature>
<keyword evidence="4" id="KW-0067">ATP-binding</keyword>
<feature type="transmembrane region" description="Helical" evidence="8">
    <location>
        <begin position="48"/>
        <end position="67"/>
    </location>
</feature>
<name>E1ZHL1_CHLVA</name>
<organism evidence="12">
    <name type="scientific">Chlorella variabilis</name>
    <name type="common">Green alga</name>
    <dbReference type="NCBI Taxonomy" id="554065"/>
    <lineage>
        <taxon>Eukaryota</taxon>
        <taxon>Viridiplantae</taxon>
        <taxon>Chlorophyta</taxon>
        <taxon>core chlorophytes</taxon>
        <taxon>Trebouxiophyceae</taxon>
        <taxon>Chlorellales</taxon>
        <taxon>Chlorellaceae</taxon>
        <taxon>Chlorella clade</taxon>
        <taxon>Chlorella</taxon>
    </lineage>
</organism>
<evidence type="ECO:0000313" key="12">
    <source>
        <dbReference type="Proteomes" id="UP000008141"/>
    </source>
</evidence>
<dbReference type="Gene3D" id="3.40.50.300">
    <property type="entry name" value="P-loop containing nucleotide triphosphate hydrolases"/>
    <property type="match status" value="1"/>
</dbReference>
<dbReference type="STRING" id="554065.E1ZHL1"/>
<sequence>MSAWRQWWQLEPEPGGDGAAAAAALPPPPQDMRGLLGKVGSLLAGDRALLAAAVFFMVAAAAAELAIPHYITAAVFSAARERSERLFAANLSLLLASTAAYAGCAAIRGWLFSMLNTNLLQRLRSQLFGRLIRQPVAFFDETETAQLTSRLAADCSVISRLFATSINVALRNSLQVIGGAAYLWRLSPQMTAATAGVAAALVLVAGAYGSFTRRAQRIYQDSLAHSNTVAEEGFSLSRLVRAFGTEAQTQQRYDGTLRTLRHISIRQASRPHGRGSGGRGAAGTAAYALYVASNNFLYNATRLATLAVGGAAAVAGQISAEQLTAFMFYTEFLASALLSVCDQWGPIMEAVGASERVLGYLDAPPAPQIAPGVVPGGANGGGDGRGGAPGGGDKAGEGLSWQVELRGVDFSYPSRPGKAGRRPRHGAAGGCHSKALDQVSLLIPAGKLTALVGLSGSGKSTLVALVQRLYDPSAGAVLLGGRDLRELDAGWFRRHLGVVSQDPRLFSMSVADNIAYGCPGATQEDIERAAAAANAADFIAALPAGYATPVTDKLLSGGQRQRIVIARALVRDPPLLVLDEATSALDAESEAAVQSALDRAMRCGGRTVIVIAHRLSTVRNADQTVVMDRGGRVAEVGTHAQLMRRGGIYAALVRRQSGAVLDQQRDLAPHERQGAPPPEGEGGGGGGVGAAGSASGDAAGGEEAALPDSLPQWKQQQRLRVEHDPA</sequence>
<dbReference type="InterPro" id="IPR003439">
    <property type="entry name" value="ABC_transporter-like_ATP-bd"/>
</dbReference>
<dbReference type="InterPro" id="IPR011527">
    <property type="entry name" value="ABC1_TM_dom"/>
</dbReference>
<dbReference type="PANTHER" id="PTHR43394">
    <property type="entry name" value="ATP-DEPENDENT PERMEASE MDL1, MITOCHONDRIAL"/>
    <property type="match status" value="1"/>
</dbReference>
<dbReference type="Pfam" id="PF00664">
    <property type="entry name" value="ABC_membrane"/>
    <property type="match status" value="1"/>
</dbReference>
<dbReference type="Gene3D" id="1.20.1560.10">
    <property type="entry name" value="ABC transporter type 1, transmembrane domain"/>
    <property type="match status" value="1"/>
</dbReference>
<dbReference type="GO" id="GO:0015421">
    <property type="term" value="F:ABC-type oligopeptide transporter activity"/>
    <property type="evidence" value="ECO:0007669"/>
    <property type="project" value="TreeGrafter"/>
</dbReference>
<evidence type="ECO:0000256" key="2">
    <source>
        <dbReference type="ARBA" id="ARBA00022692"/>
    </source>
</evidence>
<dbReference type="AlphaFoldDB" id="E1ZHL1"/>
<dbReference type="eggNOG" id="KOG0058">
    <property type="taxonomic scope" value="Eukaryota"/>
</dbReference>
<gene>
    <name evidence="11" type="ORF">CHLNCDRAFT_135150</name>
</gene>
<feature type="compositionally biased region" description="Gly residues" evidence="7">
    <location>
        <begin position="680"/>
        <end position="690"/>
    </location>
</feature>
<dbReference type="CDD" id="cd18572">
    <property type="entry name" value="ABC_6TM_TAP"/>
    <property type="match status" value="1"/>
</dbReference>
<evidence type="ECO:0000256" key="8">
    <source>
        <dbReference type="SAM" id="Phobius"/>
    </source>
</evidence>
<dbReference type="SUPFAM" id="SSF52540">
    <property type="entry name" value="P-loop containing nucleoside triphosphate hydrolases"/>
    <property type="match status" value="1"/>
</dbReference>
<evidence type="ECO:0000256" key="7">
    <source>
        <dbReference type="SAM" id="MobiDB-lite"/>
    </source>
</evidence>
<dbReference type="PROSITE" id="PS50893">
    <property type="entry name" value="ABC_TRANSPORTER_2"/>
    <property type="match status" value="1"/>
</dbReference>
<dbReference type="OMA" id="CRLYEPQ"/>
<evidence type="ECO:0000256" key="4">
    <source>
        <dbReference type="ARBA" id="ARBA00022840"/>
    </source>
</evidence>
<evidence type="ECO:0000256" key="5">
    <source>
        <dbReference type="ARBA" id="ARBA00022989"/>
    </source>
</evidence>
<feature type="region of interest" description="Disordered" evidence="7">
    <location>
        <begin position="373"/>
        <end position="393"/>
    </location>
</feature>
<dbReference type="FunCoup" id="E1ZHL1">
    <property type="interactions" value="120"/>
</dbReference>
<evidence type="ECO:0000256" key="6">
    <source>
        <dbReference type="ARBA" id="ARBA00023136"/>
    </source>
</evidence>
<dbReference type="InterPro" id="IPR027417">
    <property type="entry name" value="P-loop_NTPase"/>
</dbReference>
<dbReference type="PROSITE" id="PS50929">
    <property type="entry name" value="ABC_TM1F"/>
    <property type="match status" value="1"/>
</dbReference>
<feature type="domain" description="ABC transporter" evidence="9">
    <location>
        <begin position="405"/>
        <end position="655"/>
    </location>
</feature>
<dbReference type="InterPro" id="IPR039421">
    <property type="entry name" value="Type_1_exporter"/>
</dbReference>
<reference evidence="11 12" key="1">
    <citation type="journal article" date="2010" name="Plant Cell">
        <title>The Chlorella variabilis NC64A genome reveals adaptation to photosymbiosis, coevolution with viruses, and cryptic sex.</title>
        <authorList>
            <person name="Blanc G."/>
            <person name="Duncan G."/>
            <person name="Agarkova I."/>
            <person name="Borodovsky M."/>
            <person name="Gurnon J."/>
            <person name="Kuo A."/>
            <person name="Lindquist E."/>
            <person name="Lucas S."/>
            <person name="Pangilinan J."/>
            <person name="Polle J."/>
            <person name="Salamov A."/>
            <person name="Terry A."/>
            <person name="Yamada T."/>
            <person name="Dunigan D.D."/>
            <person name="Grigoriev I.V."/>
            <person name="Claverie J.M."/>
            <person name="Van Etten J.L."/>
        </authorList>
    </citation>
    <scope>NUCLEOTIDE SEQUENCE [LARGE SCALE GENOMIC DNA]</scope>
    <source>
        <strain evidence="11 12">NC64A</strain>
    </source>
</reference>
<evidence type="ECO:0000256" key="1">
    <source>
        <dbReference type="ARBA" id="ARBA00004141"/>
    </source>
</evidence>
<dbReference type="InterPro" id="IPR017871">
    <property type="entry name" value="ABC_transporter-like_CS"/>
</dbReference>
<dbReference type="RefSeq" id="XP_005846723.1">
    <property type="nucleotide sequence ID" value="XM_005846661.1"/>
</dbReference>
<dbReference type="KEGG" id="cvr:CHLNCDRAFT_135150"/>
<keyword evidence="3" id="KW-0547">Nucleotide-binding</keyword>
<dbReference type="PANTHER" id="PTHR43394:SF19">
    <property type="entry name" value="ABC TRANSPORTER B FAMILY"/>
    <property type="match status" value="1"/>
</dbReference>
<comment type="subcellular location">
    <subcellularLocation>
        <location evidence="1">Membrane</location>
        <topology evidence="1">Multi-pass membrane protein</topology>
    </subcellularLocation>
</comment>
<feature type="transmembrane region" description="Helical" evidence="8">
    <location>
        <begin position="192"/>
        <end position="211"/>
    </location>
</feature>
<keyword evidence="6 8" id="KW-0472">Membrane</keyword>
<feature type="compositionally biased region" description="Low complexity" evidence="7">
    <location>
        <begin position="691"/>
        <end position="704"/>
    </location>
</feature>
<evidence type="ECO:0000259" key="10">
    <source>
        <dbReference type="PROSITE" id="PS50929"/>
    </source>
</evidence>
<dbReference type="GeneID" id="17353932"/>
<keyword evidence="2 8" id="KW-0812">Transmembrane</keyword>
<dbReference type="OrthoDB" id="6500128at2759"/>
<dbReference type="PROSITE" id="PS00211">
    <property type="entry name" value="ABC_TRANSPORTER_1"/>
    <property type="match status" value="1"/>
</dbReference>
<proteinExistence type="predicted"/>
<dbReference type="Proteomes" id="UP000008141">
    <property type="component" value="Unassembled WGS sequence"/>
</dbReference>
<keyword evidence="12" id="KW-1185">Reference proteome</keyword>
<feature type="compositionally biased region" description="Basic and acidic residues" evidence="7">
    <location>
        <begin position="664"/>
        <end position="673"/>
    </location>
</feature>
<dbReference type="SMART" id="SM00382">
    <property type="entry name" value="AAA"/>
    <property type="match status" value="1"/>
</dbReference>
<evidence type="ECO:0000313" key="11">
    <source>
        <dbReference type="EMBL" id="EFN54621.1"/>
    </source>
</evidence>